<dbReference type="Proteomes" id="UP001172386">
    <property type="component" value="Unassembled WGS sequence"/>
</dbReference>
<keyword evidence="2" id="KW-1185">Reference proteome</keyword>
<dbReference type="EMBL" id="JAPDRQ010000370">
    <property type="protein sequence ID" value="KAJ9650209.1"/>
    <property type="molecule type" value="Genomic_DNA"/>
</dbReference>
<reference evidence="1" key="1">
    <citation type="submission" date="2022-10" db="EMBL/GenBank/DDBJ databases">
        <title>Culturing micro-colonial fungi from biological soil crusts in the Mojave desert and describing Neophaeococcomyces mojavensis, and introducing the new genera and species Taxawa tesnikishii.</title>
        <authorList>
            <person name="Kurbessoian T."/>
            <person name="Stajich J.E."/>
        </authorList>
    </citation>
    <scope>NUCLEOTIDE SEQUENCE</scope>
    <source>
        <strain evidence="1">JES_112</strain>
    </source>
</reference>
<accession>A0ACC2ZRQ3</accession>
<organism evidence="1 2">
    <name type="scientific">Neophaeococcomyces mojaviensis</name>
    <dbReference type="NCBI Taxonomy" id="3383035"/>
    <lineage>
        <taxon>Eukaryota</taxon>
        <taxon>Fungi</taxon>
        <taxon>Dikarya</taxon>
        <taxon>Ascomycota</taxon>
        <taxon>Pezizomycotina</taxon>
        <taxon>Eurotiomycetes</taxon>
        <taxon>Chaetothyriomycetidae</taxon>
        <taxon>Chaetothyriales</taxon>
        <taxon>Chaetothyriales incertae sedis</taxon>
        <taxon>Neophaeococcomyces</taxon>
    </lineage>
</organism>
<sequence length="200" mass="23004">MGRQDASNLGAFAAGSHYLRASDAHEGIEYDVTELLHVDIEIRPRLQKQKVDEVENIEHCRRPHLFNQFRSRRLKFQRKNDSCRLCNSKILDKNQEVTNLVVAFVDLGVDKALITKACASRLGWKGTEIVSDGLMRRLLENPVRRMDGLPIEFLGIHTISVIVEEFGQEWCWDLQVVPDREMQPTEVVLDKTLAIKYGLY</sequence>
<name>A0ACC2ZRQ3_9EURO</name>
<evidence type="ECO:0000313" key="1">
    <source>
        <dbReference type="EMBL" id="KAJ9650209.1"/>
    </source>
</evidence>
<evidence type="ECO:0000313" key="2">
    <source>
        <dbReference type="Proteomes" id="UP001172386"/>
    </source>
</evidence>
<comment type="caution">
    <text evidence="1">The sequence shown here is derived from an EMBL/GenBank/DDBJ whole genome shotgun (WGS) entry which is preliminary data.</text>
</comment>
<protein>
    <submittedName>
        <fullName evidence="1">Uncharacterized protein</fullName>
    </submittedName>
</protein>
<gene>
    <name evidence="1" type="ORF">H2198_010483</name>
</gene>
<proteinExistence type="predicted"/>